<organism evidence="14">
    <name type="scientific">Streptomyces sp. NBC_00180</name>
    <dbReference type="NCBI Taxonomy" id="2903632"/>
    <lineage>
        <taxon>Bacteria</taxon>
        <taxon>Bacillati</taxon>
        <taxon>Actinomycetota</taxon>
        <taxon>Actinomycetes</taxon>
        <taxon>Kitasatosporales</taxon>
        <taxon>Streptomycetaceae</taxon>
        <taxon>Streptomyces</taxon>
    </lineage>
</organism>
<evidence type="ECO:0000259" key="12">
    <source>
        <dbReference type="Pfam" id="PF03007"/>
    </source>
</evidence>
<proteinExistence type="inferred from homology"/>
<dbReference type="GO" id="GO:0005886">
    <property type="term" value="C:plasma membrane"/>
    <property type="evidence" value="ECO:0007669"/>
    <property type="project" value="TreeGrafter"/>
</dbReference>
<protein>
    <recommendedName>
        <fullName evidence="4 11">Diacylglycerol O-acyltransferase</fullName>
        <ecNumber evidence="4 11">2.3.1.20</ecNumber>
    </recommendedName>
</protein>
<dbReference type="PANTHER" id="PTHR31650">
    <property type="entry name" value="O-ACYLTRANSFERASE (WSD1-LIKE) FAMILY PROTEIN"/>
    <property type="match status" value="1"/>
</dbReference>
<comment type="similarity">
    <text evidence="3 11">Belongs to the long-chain O-acyltransferase family.</text>
</comment>
<keyword evidence="5 11" id="KW-0444">Lipid biosynthesis</keyword>
<dbReference type="EC" id="2.3.1.20" evidence="4 11"/>
<dbReference type="InterPro" id="IPR004255">
    <property type="entry name" value="O-acyltransferase_WSD1_N"/>
</dbReference>
<feature type="domain" description="O-acyltransferase WSD1-like N-terminal" evidence="12">
    <location>
        <begin position="6"/>
        <end position="251"/>
    </location>
</feature>
<dbReference type="GO" id="GO:0006071">
    <property type="term" value="P:glycerol metabolic process"/>
    <property type="evidence" value="ECO:0007669"/>
    <property type="project" value="UniProtKB-KW"/>
</dbReference>
<evidence type="ECO:0000256" key="9">
    <source>
        <dbReference type="ARBA" id="ARBA00023315"/>
    </source>
</evidence>
<keyword evidence="8 11" id="KW-0443">Lipid metabolism</keyword>
<name>A0AAU1HSD9_9ACTN</name>
<evidence type="ECO:0000256" key="3">
    <source>
        <dbReference type="ARBA" id="ARBA00009587"/>
    </source>
</evidence>
<evidence type="ECO:0000256" key="1">
    <source>
        <dbReference type="ARBA" id="ARBA00004771"/>
    </source>
</evidence>
<dbReference type="NCBIfam" id="TIGR02946">
    <property type="entry name" value="acyl_WS_DGAT"/>
    <property type="match status" value="1"/>
</dbReference>
<evidence type="ECO:0000256" key="11">
    <source>
        <dbReference type="RuleBase" id="RU361241"/>
    </source>
</evidence>
<comment type="catalytic activity">
    <reaction evidence="10 11">
        <text>an acyl-CoA + a 1,2-diacyl-sn-glycerol = a triacyl-sn-glycerol + CoA</text>
        <dbReference type="Rhea" id="RHEA:10868"/>
        <dbReference type="ChEBI" id="CHEBI:17815"/>
        <dbReference type="ChEBI" id="CHEBI:57287"/>
        <dbReference type="ChEBI" id="CHEBI:58342"/>
        <dbReference type="ChEBI" id="CHEBI:64615"/>
        <dbReference type="EC" id="2.3.1.20"/>
    </reaction>
</comment>
<evidence type="ECO:0000256" key="10">
    <source>
        <dbReference type="ARBA" id="ARBA00048109"/>
    </source>
</evidence>
<evidence type="ECO:0000256" key="7">
    <source>
        <dbReference type="ARBA" id="ARBA00022798"/>
    </source>
</evidence>
<comment type="pathway">
    <text evidence="2">Lipid metabolism.</text>
</comment>
<dbReference type="GO" id="GO:0051701">
    <property type="term" value="P:biological process involved in interaction with host"/>
    <property type="evidence" value="ECO:0007669"/>
    <property type="project" value="TreeGrafter"/>
</dbReference>
<evidence type="ECO:0000259" key="13">
    <source>
        <dbReference type="Pfam" id="PF06974"/>
    </source>
</evidence>
<dbReference type="EMBL" id="CP108140">
    <property type="protein sequence ID" value="WTP84603.1"/>
    <property type="molecule type" value="Genomic_DNA"/>
</dbReference>
<evidence type="ECO:0000256" key="4">
    <source>
        <dbReference type="ARBA" id="ARBA00013244"/>
    </source>
</evidence>
<dbReference type="Pfam" id="PF06974">
    <property type="entry name" value="WS_DGAT_C"/>
    <property type="match status" value="1"/>
</dbReference>
<evidence type="ECO:0000256" key="5">
    <source>
        <dbReference type="ARBA" id="ARBA00022516"/>
    </source>
</evidence>
<dbReference type="GO" id="GO:0004144">
    <property type="term" value="F:diacylglycerol O-acyltransferase activity"/>
    <property type="evidence" value="ECO:0007669"/>
    <property type="project" value="UniProtKB-EC"/>
</dbReference>
<keyword evidence="9 11" id="KW-0012">Acyltransferase</keyword>
<reference evidence="14" key="1">
    <citation type="submission" date="2022-10" db="EMBL/GenBank/DDBJ databases">
        <title>The complete genomes of actinobacterial strains from the NBC collection.</title>
        <authorList>
            <person name="Joergensen T.S."/>
            <person name="Alvarez Arevalo M."/>
            <person name="Sterndorff E.B."/>
            <person name="Faurdal D."/>
            <person name="Vuksanovic O."/>
            <person name="Mourched A.-S."/>
            <person name="Charusanti P."/>
            <person name="Shaw S."/>
            <person name="Blin K."/>
            <person name="Weber T."/>
        </authorList>
    </citation>
    <scope>NUCLEOTIDE SEQUENCE</scope>
    <source>
        <strain evidence="14">NBC 00180</strain>
    </source>
</reference>
<evidence type="ECO:0000256" key="8">
    <source>
        <dbReference type="ARBA" id="ARBA00023098"/>
    </source>
</evidence>
<evidence type="ECO:0000313" key="14">
    <source>
        <dbReference type="EMBL" id="WTP84603.1"/>
    </source>
</evidence>
<comment type="pathway">
    <text evidence="1 11">Glycerolipid metabolism; triacylglycerol biosynthesis.</text>
</comment>
<dbReference type="PANTHER" id="PTHR31650:SF1">
    <property type="entry name" value="WAX ESTER SYNTHASE_DIACYLGLYCEROL ACYLTRANSFERASE 4-RELATED"/>
    <property type="match status" value="1"/>
</dbReference>
<dbReference type="InterPro" id="IPR009721">
    <property type="entry name" value="O-acyltransferase_WSD1_C"/>
</dbReference>
<dbReference type="InterPro" id="IPR045034">
    <property type="entry name" value="O-acyltransferase_WSD1-like"/>
</dbReference>
<sequence>MTSDLLAPLDLAFWNIESAEHPMHLGALGVFTAHSPTAGAHAADLLAARAAAVPGLRMRIRDAWQPQGLLRPFSFGGATREPAPDFDPLDHVRLHAPTADFQEVAGRLMERPLERDRPPWEAHVLPGEDGVSFAVLFKFHHALADGLRALTLAAAILDPMDMPARKPRPEAPRSGRLPDVRRLPGLVRGALSDVGRALDIGASVAVSTLAMRSSDALTAEPSGTRRTAGVVVDIDDVHVVRKAVGGTVNDVLIAVVAGALRRWLDERGDGSEGVAPRALIPVSKRRPRTAHPQGNRLSGYLIRLPVDDPDPLRRLETVRAAMDRNKDLGPNRGAGAVALLADHVPALGHRIGGPLAGQAARLWFDILVTSVPLPGIPLRLGGHPVTEVYPFAPLARGQSLAIAISTYRGRVHYGLVADAKAVPDLDVLAKAVSEEVQSLITACGP</sequence>
<dbReference type="InterPro" id="IPR014292">
    <property type="entry name" value="Acyl_transf_WS/DGAT"/>
</dbReference>
<keyword evidence="6 11" id="KW-0808">Transferase</keyword>
<dbReference type="GO" id="GO:0019432">
    <property type="term" value="P:triglyceride biosynthetic process"/>
    <property type="evidence" value="ECO:0007669"/>
    <property type="project" value="TreeGrafter"/>
</dbReference>
<dbReference type="GO" id="GO:0071731">
    <property type="term" value="P:response to nitric oxide"/>
    <property type="evidence" value="ECO:0007669"/>
    <property type="project" value="TreeGrafter"/>
</dbReference>
<evidence type="ECO:0000256" key="2">
    <source>
        <dbReference type="ARBA" id="ARBA00005189"/>
    </source>
</evidence>
<gene>
    <name evidence="14" type="ORF">OG477_04105</name>
</gene>
<feature type="domain" description="O-acyltransferase WSD1 C-terminal" evidence="13">
    <location>
        <begin position="294"/>
        <end position="438"/>
    </location>
</feature>
<evidence type="ECO:0000256" key="6">
    <source>
        <dbReference type="ARBA" id="ARBA00022679"/>
    </source>
</evidence>
<dbReference type="Pfam" id="PF03007">
    <property type="entry name" value="WS_DGAT_cat"/>
    <property type="match status" value="1"/>
</dbReference>
<keyword evidence="7 11" id="KW-0319">Glycerol metabolism</keyword>
<accession>A0AAU1HSD9</accession>
<dbReference type="GO" id="GO:0001666">
    <property type="term" value="P:response to hypoxia"/>
    <property type="evidence" value="ECO:0007669"/>
    <property type="project" value="TreeGrafter"/>
</dbReference>
<dbReference type="AlphaFoldDB" id="A0AAU1HSD9"/>